<evidence type="ECO:0000256" key="2">
    <source>
        <dbReference type="ARBA" id="ARBA00004651"/>
    </source>
</evidence>
<feature type="domain" description="PAS" evidence="20">
    <location>
        <begin position="166"/>
        <end position="236"/>
    </location>
</feature>
<evidence type="ECO:0000313" key="23">
    <source>
        <dbReference type="EMBL" id="MBK0378500.1"/>
    </source>
</evidence>
<dbReference type="PRINTS" id="PR00344">
    <property type="entry name" value="BCTRLSENSOR"/>
</dbReference>
<dbReference type="CDD" id="cd00082">
    <property type="entry name" value="HisKA"/>
    <property type="match status" value="1"/>
</dbReference>
<dbReference type="InterPro" id="IPR011006">
    <property type="entry name" value="CheY-like_superfamily"/>
</dbReference>
<dbReference type="InterPro" id="IPR001610">
    <property type="entry name" value="PAC"/>
</dbReference>
<comment type="subunit">
    <text evidence="14">At low DSF concentrations, interacts with RpfF.</text>
</comment>
<evidence type="ECO:0000259" key="20">
    <source>
        <dbReference type="PROSITE" id="PS50112"/>
    </source>
</evidence>
<feature type="domain" description="PAC" evidence="21">
    <location>
        <begin position="487"/>
        <end position="538"/>
    </location>
</feature>
<dbReference type="GO" id="GO:0006355">
    <property type="term" value="P:regulation of DNA-templated transcription"/>
    <property type="evidence" value="ECO:0007669"/>
    <property type="project" value="InterPro"/>
</dbReference>
<dbReference type="InterPro" id="IPR003594">
    <property type="entry name" value="HATPase_dom"/>
</dbReference>
<keyword evidence="8" id="KW-0547">Nucleotide-binding</keyword>
<keyword evidence="12" id="KW-0902">Two-component regulatory system</keyword>
<dbReference type="Pfam" id="PF01590">
    <property type="entry name" value="GAF"/>
    <property type="match status" value="1"/>
</dbReference>
<dbReference type="SUPFAM" id="SSF52172">
    <property type="entry name" value="CheY-like"/>
    <property type="match status" value="2"/>
</dbReference>
<dbReference type="NCBIfam" id="TIGR00229">
    <property type="entry name" value="sensory_box"/>
    <property type="match status" value="4"/>
</dbReference>
<dbReference type="Pfam" id="PF00512">
    <property type="entry name" value="HisKA"/>
    <property type="match status" value="1"/>
</dbReference>
<dbReference type="InterPro" id="IPR003018">
    <property type="entry name" value="GAF"/>
</dbReference>
<dbReference type="InterPro" id="IPR003661">
    <property type="entry name" value="HisK_dim/P_dom"/>
</dbReference>
<evidence type="ECO:0000259" key="19">
    <source>
        <dbReference type="PROSITE" id="PS50110"/>
    </source>
</evidence>
<accession>A0A934PT07</accession>
<name>A0A934PT07_9SPHI</name>
<dbReference type="SMART" id="SM00387">
    <property type="entry name" value="HATPase_c"/>
    <property type="match status" value="1"/>
</dbReference>
<dbReference type="FunFam" id="3.30.565.10:FF:000010">
    <property type="entry name" value="Sensor histidine kinase RcsC"/>
    <property type="match status" value="1"/>
</dbReference>
<evidence type="ECO:0000256" key="11">
    <source>
        <dbReference type="ARBA" id="ARBA00022989"/>
    </source>
</evidence>
<evidence type="ECO:0000256" key="12">
    <source>
        <dbReference type="ARBA" id="ARBA00023012"/>
    </source>
</evidence>
<dbReference type="SMART" id="SM00388">
    <property type="entry name" value="HisKA"/>
    <property type="match status" value="1"/>
</dbReference>
<dbReference type="PROSITE" id="PS50894">
    <property type="entry name" value="HPT"/>
    <property type="match status" value="1"/>
</dbReference>
<dbReference type="GO" id="GO:0005524">
    <property type="term" value="F:ATP binding"/>
    <property type="evidence" value="ECO:0007669"/>
    <property type="project" value="UniProtKB-KW"/>
</dbReference>
<dbReference type="PANTHER" id="PTHR45339">
    <property type="entry name" value="HYBRID SIGNAL TRANSDUCTION HISTIDINE KINASE J"/>
    <property type="match status" value="1"/>
</dbReference>
<dbReference type="EC" id="2.7.13.3" evidence="3"/>
<evidence type="ECO:0000256" key="13">
    <source>
        <dbReference type="ARBA" id="ARBA00023136"/>
    </source>
</evidence>
<feature type="domain" description="PAS" evidence="20">
    <location>
        <begin position="288"/>
        <end position="358"/>
    </location>
</feature>
<feature type="domain" description="Histidine kinase" evidence="18">
    <location>
        <begin position="824"/>
        <end position="1045"/>
    </location>
</feature>
<dbReference type="InterPro" id="IPR000700">
    <property type="entry name" value="PAS-assoc_C"/>
</dbReference>
<keyword evidence="4" id="KW-1003">Cell membrane</keyword>
<dbReference type="InterPro" id="IPR013656">
    <property type="entry name" value="PAS_4"/>
</dbReference>
<evidence type="ECO:0000256" key="7">
    <source>
        <dbReference type="ARBA" id="ARBA00022692"/>
    </source>
</evidence>
<dbReference type="InterPro" id="IPR004358">
    <property type="entry name" value="Sig_transdc_His_kin-like_C"/>
</dbReference>
<dbReference type="InterPro" id="IPR001789">
    <property type="entry name" value="Sig_transdc_resp-reg_receiver"/>
</dbReference>
<dbReference type="SMART" id="SM00091">
    <property type="entry name" value="PAS"/>
    <property type="match status" value="4"/>
</dbReference>
<feature type="modified residue" description="4-aspartylphosphate" evidence="17">
    <location>
        <position position="1254"/>
    </location>
</feature>
<evidence type="ECO:0000259" key="18">
    <source>
        <dbReference type="PROSITE" id="PS50109"/>
    </source>
</evidence>
<feature type="modified residue" description="4-aspartylphosphate" evidence="17">
    <location>
        <position position="1111"/>
    </location>
</feature>
<feature type="domain" description="Response regulatory" evidence="19">
    <location>
        <begin position="1203"/>
        <end position="1321"/>
    </location>
</feature>
<protein>
    <recommendedName>
        <fullName evidence="15">Sensory/regulatory protein RpfC</fullName>
        <ecNumber evidence="3">2.7.13.3</ecNumber>
    </recommendedName>
</protein>
<evidence type="ECO:0000256" key="6">
    <source>
        <dbReference type="ARBA" id="ARBA00022679"/>
    </source>
</evidence>
<evidence type="ECO:0000259" key="21">
    <source>
        <dbReference type="PROSITE" id="PS50113"/>
    </source>
</evidence>
<evidence type="ECO:0000256" key="10">
    <source>
        <dbReference type="ARBA" id="ARBA00022840"/>
    </source>
</evidence>
<dbReference type="Pfam" id="PF13426">
    <property type="entry name" value="PAS_9"/>
    <property type="match status" value="1"/>
</dbReference>
<dbReference type="InterPro" id="IPR036641">
    <property type="entry name" value="HPT_dom_sf"/>
</dbReference>
<keyword evidence="24" id="KW-1185">Reference proteome</keyword>
<dbReference type="CDD" id="cd00130">
    <property type="entry name" value="PAS"/>
    <property type="match status" value="3"/>
</dbReference>
<keyword evidence="6" id="KW-0808">Transferase</keyword>
<evidence type="ECO:0000256" key="5">
    <source>
        <dbReference type="ARBA" id="ARBA00022553"/>
    </source>
</evidence>
<dbReference type="GO" id="GO:0005886">
    <property type="term" value="C:plasma membrane"/>
    <property type="evidence" value="ECO:0007669"/>
    <property type="project" value="UniProtKB-SubCell"/>
</dbReference>
<comment type="catalytic activity">
    <reaction evidence="1">
        <text>ATP + protein L-histidine = ADP + protein N-phospho-L-histidine.</text>
        <dbReference type="EC" id="2.7.13.3"/>
    </reaction>
</comment>
<evidence type="ECO:0000256" key="4">
    <source>
        <dbReference type="ARBA" id="ARBA00022475"/>
    </source>
</evidence>
<keyword evidence="9" id="KW-0418">Kinase</keyword>
<keyword evidence="5 17" id="KW-0597">Phosphoprotein</keyword>
<dbReference type="Gene3D" id="1.20.120.160">
    <property type="entry name" value="HPT domain"/>
    <property type="match status" value="1"/>
</dbReference>
<dbReference type="SMART" id="SM00065">
    <property type="entry name" value="GAF"/>
    <property type="match status" value="1"/>
</dbReference>
<dbReference type="Proteomes" id="UP000613193">
    <property type="component" value="Unassembled WGS sequence"/>
</dbReference>
<dbReference type="EMBL" id="JAEHFW010000001">
    <property type="protein sequence ID" value="MBK0378500.1"/>
    <property type="molecule type" value="Genomic_DNA"/>
</dbReference>
<dbReference type="CDD" id="cd17546">
    <property type="entry name" value="REC_hyHK_CKI1_RcsC-like"/>
    <property type="match status" value="2"/>
</dbReference>
<dbReference type="Pfam" id="PF00072">
    <property type="entry name" value="Response_reg"/>
    <property type="match status" value="2"/>
</dbReference>
<evidence type="ECO:0000256" key="9">
    <source>
        <dbReference type="ARBA" id="ARBA00022777"/>
    </source>
</evidence>
<evidence type="ECO:0000256" key="16">
    <source>
        <dbReference type="PROSITE-ProRule" id="PRU00110"/>
    </source>
</evidence>
<dbReference type="PANTHER" id="PTHR45339:SF1">
    <property type="entry name" value="HYBRID SIGNAL TRANSDUCTION HISTIDINE KINASE J"/>
    <property type="match status" value="1"/>
</dbReference>
<dbReference type="Gene3D" id="3.30.450.40">
    <property type="match status" value="1"/>
</dbReference>
<dbReference type="PROSITE" id="PS50109">
    <property type="entry name" value="HIS_KIN"/>
    <property type="match status" value="1"/>
</dbReference>
<dbReference type="InterPro" id="IPR005467">
    <property type="entry name" value="His_kinase_dom"/>
</dbReference>
<dbReference type="SUPFAM" id="SSF55785">
    <property type="entry name" value="PYP-like sensor domain (PAS domain)"/>
    <property type="match status" value="5"/>
</dbReference>
<evidence type="ECO:0000256" key="15">
    <source>
        <dbReference type="ARBA" id="ARBA00068150"/>
    </source>
</evidence>
<evidence type="ECO:0000256" key="17">
    <source>
        <dbReference type="PROSITE-ProRule" id="PRU00169"/>
    </source>
</evidence>
<evidence type="ECO:0000313" key="24">
    <source>
        <dbReference type="Proteomes" id="UP000613193"/>
    </source>
</evidence>
<dbReference type="InterPro" id="IPR013767">
    <property type="entry name" value="PAS_fold"/>
</dbReference>
<reference evidence="23" key="1">
    <citation type="submission" date="2020-12" db="EMBL/GenBank/DDBJ databases">
        <title>Bacterial novel species Mucilaginibacter sp. SD-g isolated from soil.</title>
        <authorList>
            <person name="Jung H.-Y."/>
        </authorList>
    </citation>
    <scope>NUCLEOTIDE SEQUENCE</scope>
    <source>
        <strain evidence="23">SD-g</strain>
    </source>
</reference>
<feature type="domain" description="HPt" evidence="22">
    <location>
        <begin position="1355"/>
        <end position="1448"/>
    </location>
</feature>
<evidence type="ECO:0000256" key="8">
    <source>
        <dbReference type="ARBA" id="ARBA00022741"/>
    </source>
</evidence>
<feature type="domain" description="Response regulatory" evidence="19">
    <location>
        <begin position="1061"/>
        <end position="1181"/>
    </location>
</feature>
<proteinExistence type="predicted"/>
<dbReference type="Pfam" id="PF00989">
    <property type="entry name" value="PAS"/>
    <property type="match status" value="1"/>
</dbReference>
<evidence type="ECO:0000256" key="14">
    <source>
        <dbReference type="ARBA" id="ARBA00064003"/>
    </source>
</evidence>
<evidence type="ECO:0000256" key="3">
    <source>
        <dbReference type="ARBA" id="ARBA00012438"/>
    </source>
</evidence>
<feature type="modified residue" description="Phosphohistidine" evidence="16">
    <location>
        <position position="1394"/>
    </location>
</feature>
<dbReference type="PROSITE" id="PS50113">
    <property type="entry name" value="PAC"/>
    <property type="match status" value="2"/>
</dbReference>
<feature type="domain" description="PAS" evidence="20">
    <location>
        <begin position="681"/>
        <end position="754"/>
    </location>
</feature>
<dbReference type="SMART" id="SM00086">
    <property type="entry name" value="PAC"/>
    <property type="match status" value="4"/>
</dbReference>
<sequence length="1448" mass="163371">MKKLPIPANEKERLNALQNYAILDSLSEEEFDRITELASIICDVPIALISLIDHDRQWFKSKVGLTADETSRDISFCQYAIMDTQLFEVEDATKDKRFKENPLVIKNPNIRFYAGQPLIASGGYALGTLCVIDNEPKVLSAKQKRALKLLAGEAMTLISERSQKAELKKFENLFELSNDMICVAGTDGFFKKVNPAFVKILGWKVDKLLGTSFFDLIHPDDIEKTQRELQLLAAGHSTINFTHRFQTKNGEYKTLQWVATPEPLTGNLFAIARDVSEEKSKELQLVLSEERARAFFENSQGFMCTHDLQGNFLSVNSAGATILGYSKNEIIAMSLFDIIPKERHQNVDTYLATVIDEGSAKGQMVTLHKDGSHRIWMYNNVLEKDQNGNPYIIGNAIDITEKYFLEEDLKKTKETLEQTNRVARVGGWELEVSTQKISWTSVTKEIHGVAPDYEPALETAINFYKEGESRKKITEAVSLAMSEGKPWDLELQIINLQGREIWVRALGNAEMANGTCKRIFGTFQDIDEAKRTELEVESSRKLLNDVLQAASEVSIIATDVNGLINVFNSGAEKLLGYAANEMIGKQSPAIIHSMDEVTRRGHELEEEYGFPVEGFRVFVQKAEIDGSEQREWTYVKKDGSRCTVSLVVTAMRDIEDNINGYLGIATDITERRIIEKALVTEKARLSAFVEHAPAAVAMLDNEMRFIAISNRWLEDYHLKGRDIIGRSHYEVFENIDDERRARHLRILDGAIERKEEDRYRLKGDKEDQYVTWEMRPWYDFEGRVGGMMIFTQNITSIIRQREELKAEKLRAEQASIAKSEFLSNMSHEIRTPLNGVIGFTDLVLKTKLNETQQQYLTIVNQSANALLSIINDILDFSKIEAGKLELDAEKCDLYEMACQATDIITFQVQTKGLEMLLNISPDLPRFIYADSVRLKQILVNLLGNASKFTEKGEIELKIDALKTKDGETTMRFAVRDTGIGIKPEKQEKIFEAFSQEDSSTTKKYGGTGLGLTISNKLLGLMGSRLQLTSAVDHGSTFYFDVTLRSEQGEAIDWENIDQIKNVLVVDDNENNRMILNQMLLLKNIRTAEASSGFEALQLLSKGEKYDVIVMDYHMPFMDGLETIKKIRESFYGTAAEQPIIMLHSSSDDSKIILACEELKVSHRLVKPVKMQDIYHAFTRLHRKEAEPQLSVDQGNETAIDRFTVLVVEDNMVNMLLARTIIKKFAPNAELVEAKNGLEALNYCERHRPALILMDVQMPEMNGYEATKAIRNITTDVHIPIVALTAGNVKGEKEKCLAAGMDDFVVKPVVEETIIAIFSKWLDLNTQLDNSYENIMENPEAAHFNVNKLKSYLGNDEGILKEAMILIKKELYASTDAIKKCIDLEDLPGLNAAGHKLYGTAVSSGLFLLSKMANELEQLSSFSAEQADSMAIKINNEIAIVLQLMNDIK</sequence>
<dbReference type="FunFam" id="1.10.287.130:FF:000002">
    <property type="entry name" value="Two-component osmosensing histidine kinase"/>
    <property type="match status" value="1"/>
</dbReference>
<keyword evidence="13" id="KW-0472">Membrane</keyword>
<dbReference type="InterPro" id="IPR036890">
    <property type="entry name" value="HATPase_C_sf"/>
</dbReference>
<feature type="domain" description="PAC" evidence="21">
    <location>
        <begin position="628"/>
        <end position="680"/>
    </location>
</feature>
<dbReference type="PROSITE" id="PS50110">
    <property type="entry name" value="RESPONSE_REGULATORY"/>
    <property type="match status" value="2"/>
</dbReference>
<dbReference type="Gene3D" id="3.30.565.10">
    <property type="entry name" value="Histidine kinase-like ATPase, C-terminal domain"/>
    <property type="match status" value="1"/>
</dbReference>
<dbReference type="InterPro" id="IPR008207">
    <property type="entry name" value="Sig_transdc_His_kin_Hpt_dom"/>
</dbReference>
<feature type="domain" description="PAS" evidence="20">
    <location>
        <begin position="539"/>
        <end position="586"/>
    </location>
</feature>
<dbReference type="SUPFAM" id="SSF55874">
    <property type="entry name" value="ATPase domain of HSP90 chaperone/DNA topoisomerase II/histidine kinase"/>
    <property type="match status" value="1"/>
</dbReference>
<dbReference type="GO" id="GO:0000155">
    <property type="term" value="F:phosphorelay sensor kinase activity"/>
    <property type="evidence" value="ECO:0007669"/>
    <property type="project" value="InterPro"/>
</dbReference>
<dbReference type="RefSeq" id="WP_200064346.1">
    <property type="nucleotide sequence ID" value="NZ_JAEHFW010000001.1"/>
</dbReference>
<dbReference type="Gene3D" id="1.10.287.130">
    <property type="match status" value="1"/>
</dbReference>
<dbReference type="InterPro" id="IPR035965">
    <property type="entry name" value="PAS-like_dom_sf"/>
</dbReference>
<evidence type="ECO:0000259" key="22">
    <source>
        <dbReference type="PROSITE" id="PS50894"/>
    </source>
</evidence>
<comment type="subcellular location">
    <subcellularLocation>
        <location evidence="2">Cell membrane</location>
        <topology evidence="2">Multi-pass membrane protein</topology>
    </subcellularLocation>
</comment>
<dbReference type="InterPro" id="IPR029016">
    <property type="entry name" value="GAF-like_dom_sf"/>
</dbReference>
<organism evidence="23 24">
    <name type="scientific">Mucilaginibacter segetis</name>
    <dbReference type="NCBI Taxonomy" id="2793071"/>
    <lineage>
        <taxon>Bacteria</taxon>
        <taxon>Pseudomonadati</taxon>
        <taxon>Bacteroidota</taxon>
        <taxon>Sphingobacteriia</taxon>
        <taxon>Sphingobacteriales</taxon>
        <taxon>Sphingobacteriaceae</taxon>
        <taxon>Mucilaginibacter</taxon>
    </lineage>
</organism>
<dbReference type="InterPro" id="IPR036097">
    <property type="entry name" value="HisK_dim/P_sf"/>
</dbReference>
<dbReference type="SUPFAM" id="SSF47226">
    <property type="entry name" value="Histidine-containing phosphotransfer domain, HPT domain"/>
    <property type="match status" value="1"/>
</dbReference>
<dbReference type="Gene3D" id="3.30.450.20">
    <property type="entry name" value="PAS domain"/>
    <property type="match status" value="5"/>
</dbReference>
<keyword evidence="7" id="KW-0812">Transmembrane</keyword>
<dbReference type="InterPro" id="IPR000014">
    <property type="entry name" value="PAS"/>
</dbReference>
<dbReference type="Pfam" id="PF08448">
    <property type="entry name" value="PAS_4"/>
    <property type="match status" value="2"/>
</dbReference>
<keyword evidence="10" id="KW-0067">ATP-binding</keyword>
<dbReference type="SUPFAM" id="SSF47384">
    <property type="entry name" value="Homodimeric domain of signal transducing histidine kinase"/>
    <property type="match status" value="1"/>
</dbReference>
<keyword evidence="11" id="KW-1133">Transmembrane helix</keyword>
<dbReference type="Pfam" id="PF02518">
    <property type="entry name" value="HATPase_c"/>
    <property type="match status" value="1"/>
</dbReference>
<comment type="caution">
    <text evidence="23">The sequence shown here is derived from an EMBL/GenBank/DDBJ whole genome shotgun (WGS) entry which is preliminary data.</text>
</comment>
<evidence type="ECO:0000256" key="1">
    <source>
        <dbReference type="ARBA" id="ARBA00000085"/>
    </source>
</evidence>
<dbReference type="Gene3D" id="3.40.50.2300">
    <property type="match status" value="2"/>
</dbReference>
<dbReference type="SUPFAM" id="SSF55781">
    <property type="entry name" value="GAF domain-like"/>
    <property type="match status" value="1"/>
</dbReference>
<dbReference type="SMART" id="SM00448">
    <property type="entry name" value="REC"/>
    <property type="match status" value="2"/>
</dbReference>
<dbReference type="CDD" id="cd16922">
    <property type="entry name" value="HATPase_EvgS-ArcB-TorS-like"/>
    <property type="match status" value="1"/>
</dbReference>
<gene>
    <name evidence="23" type="ORF">I5M19_04230</name>
</gene>
<dbReference type="PROSITE" id="PS50112">
    <property type="entry name" value="PAS"/>
    <property type="match status" value="4"/>
</dbReference>